<sequence length="112" mass="12472">MATLAGGCFWCTESDLEQLKGVVDVVSGYAGGQLEEPTYRQVASGQTAHIEVIQVTFDAAVVSYEEVLDHFFRHIDLLTTKDHSLTGGHSTDLRSFTIMTNKSRLPKRLWLK</sequence>
<dbReference type="PANTHER" id="PTHR43774:SF1">
    <property type="entry name" value="PEPTIDE METHIONINE SULFOXIDE REDUCTASE MSRA 2"/>
    <property type="match status" value="1"/>
</dbReference>
<proteinExistence type="predicted"/>
<evidence type="ECO:0000313" key="6">
    <source>
        <dbReference type="EMBL" id="GAL29055.1"/>
    </source>
</evidence>
<protein>
    <recommendedName>
        <fullName evidence="1">peptide-methionine (S)-S-oxide reductase</fullName>
        <ecNumber evidence="1">1.8.4.11</ecNumber>
    </recommendedName>
</protein>
<reference evidence="7" key="2">
    <citation type="submission" date="2014-09" db="EMBL/GenBank/DDBJ databases">
        <authorList>
            <consortium name="NBRP consortium"/>
            <person name="Sawabe T."/>
            <person name="Meirelles P."/>
            <person name="Nakanishi M."/>
            <person name="Sayaka M."/>
            <person name="Hattori M."/>
            <person name="Ohkuma M."/>
        </authorList>
    </citation>
    <scope>NUCLEOTIDE SEQUENCE [LARGE SCALE GENOMIC DNA]</scope>
    <source>
        <strain evidence="7">JCM 19239</strain>
    </source>
</reference>
<evidence type="ECO:0000256" key="1">
    <source>
        <dbReference type="ARBA" id="ARBA00012502"/>
    </source>
</evidence>
<dbReference type="GO" id="GO:0033743">
    <property type="term" value="F:peptide-methionine (R)-S-oxide reductase activity"/>
    <property type="evidence" value="ECO:0007669"/>
    <property type="project" value="UniProtKB-EC"/>
</dbReference>
<dbReference type="GO" id="GO:0008113">
    <property type="term" value="F:peptide-methionine (S)-S-oxide reductase activity"/>
    <property type="evidence" value="ECO:0007669"/>
    <property type="project" value="UniProtKB-EC"/>
</dbReference>
<feature type="domain" description="Peptide methionine sulphoxide reductase MsrA" evidence="5">
    <location>
        <begin position="2"/>
        <end position="83"/>
    </location>
</feature>
<evidence type="ECO:0000256" key="2">
    <source>
        <dbReference type="ARBA" id="ARBA00023002"/>
    </source>
</evidence>
<dbReference type="SUPFAM" id="SSF55068">
    <property type="entry name" value="Peptide methionine sulfoxide reductase"/>
    <property type="match status" value="1"/>
</dbReference>
<comment type="catalytic activity">
    <reaction evidence="4">
        <text>[thioredoxin]-disulfide + L-methionine + H2O = L-methionine (S)-S-oxide + [thioredoxin]-dithiol</text>
        <dbReference type="Rhea" id="RHEA:19993"/>
        <dbReference type="Rhea" id="RHEA-COMP:10698"/>
        <dbReference type="Rhea" id="RHEA-COMP:10700"/>
        <dbReference type="ChEBI" id="CHEBI:15377"/>
        <dbReference type="ChEBI" id="CHEBI:29950"/>
        <dbReference type="ChEBI" id="CHEBI:50058"/>
        <dbReference type="ChEBI" id="CHEBI:57844"/>
        <dbReference type="ChEBI" id="CHEBI:58772"/>
        <dbReference type="EC" id="1.8.4.11"/>
    </reaction>
</comment>
<dbReference type="EMBL" id="BBMS01000056">
    <property type="protein sequence ID" value="GAL29055.1"/>
    <property type="molecule type" value="Genomic_DNA"/>
</dbReference>
<dbReference type="InterPro" id="IPR002569">
    <property type="entry name" value="Met_Sox_Rdtase_MsrA_dom"/>
</dbReference>
<name>A0ABQ0JJY8_9VIBR</name>
<dbReference type="EC" id="1.8.4.11" evidence="1"/>
<dbReference type="Gene3D" id="3.30.1060.10">
    <property type="entry name" value="Peptide methionine sulphoxide reductase MsrA"/>
    <property type="match status" value="1"/>
</dbReference>
<accession>A0ABQ0JJY8</accession>
<dbReference type="InterPro" id="IPR036509">
    <property type="entry name" value="Met_Sox_Rdtase_MsrA_sf"/>
</dbReference>
<dbReference type="Proteomes" id="UP000029223">
    <property type="component" value="Unassembled WGS sequence"/>
</dbReference>
<evidence type="ECO:0000256" key="3">
    <source>
        <dbReference type="ARBA" id="ARBA00047806"/>
    </source>
</evidence>
<reference evidence="7" key="1">
    <citation type="submission" date="2014-09" db="EMBL/GenBank/DDBJ databases">
        <title>Vibrio variabilis JCM 19239. (C206) whole genome shotgun sequence.</title>
        <authorList>
            <person name="Sawabe T."/>
            <person name="Meirelles P."/>
            <person name="Nakanishi M."/>
            <person name="Sayaka M."/>
            <person name="Hattori M."/>
            <person name="Ohkuma M."/>
        </authorList>
    </citation>
    <scope>NUCLEOTIDE SEQUENCE [LARGE SCALE GENOMIC DNA]</scope>
    <source>
        <strain evidence="7">JCM 19239</strain>
    </source>
</reference>
<comment type="caution">
    <text evidence="6">The sequence shown here is derived from an EMBL/GenBank/DDBJ whole genome shotgun (WGS) entry which is preliminary data.</text>
</comment>
<dbReference type="PANTHER" id="PTHR43774">
    <property type="entry name" value="PEPTIDE METHIONINE SULFOXIDE REDUCTASE"/>
    <property type="match status" value="1"/>
</dbReference>
<evidence type="ECO:0000256" key="4">
    <source>
        <dbReference type="ARBA" id="ARBA00048782"/>
    </source>
</evidence>
<dbReference type="Pfam" id="PF01625">
    <property type="entry name" value="PMSR"/>
    <property type="match status" value="1"/>
</dbReference>
<gene>
    <name evidence="6" type="ORF">JCM19239_2390</name>
</gene>
<evidence type="ECO:0000259" key="5">
    <source>
        <dbReference type="Pfam" id="PF01625"/>
    </source>
</evidence>
<evidence type="ECO:0000313" key="7">
    <source>
        <dbReference type="Proteomes" id="UP000029223"/>
    </source>
</evidence>
<keyword evidence="7" id="KW-1185">Reference proteome</keyword>
<comment type="catalytic activity">
    <reaction evidence="3">
        <text>L-methionyl-[protein] + [thioredoxin]-disulfide + H2O = L-methionyl-(S)-S-oxide-[protein] + [thioredoxin]-dithiol</text>
        <dbReference type="Rhea" id="RHEA:14217"/>
        <dbReference type="Rhea" id="RHEA-COMP:10698"/>
        <dbReference type="Rhea" id="RHEA-COMP:10700"/>
        <dbReference type="Rhea" id="RHEA-COMP:12313"/>
        <dbReference type="Rhea" id="RHEA-COMP:12315"/>
        <dbReference type="ChEBI" id="CHEBI:15377"/>
        <dbReference type="ChEBI" id="CHEBI:16044"/>
        <dbReference type="ChEBI" id="CHEBI:29950"/>
        <dbReference type="ChEBI" id="CHEBI:44120"/>
        <dbReference type="ChEBI" id="CHEBI:50058"/>
        <dbReference type="EC" id="1.8.4.11"/>
    </reaction>
</comment>
<keyword evidence="2 6" id="KW-0560">Oxidoreductase</keyword>
<organism evidence="6 7">
    <name type="scientific">Vibrio variabilis</name>
    <dbReference type="NCBI Taxonomy" id="990271"/>
    <lineage>
        <taxon>Bacteria</taxon>
        <taxon>Pseudomonadati</taxon>
        <taxon>Pseudomonadota</taxon>
        <taxon>Gammaproteobacteria</taxon>
        <taxon>Vibrionales</taxon>
        <taxon>Vibrionaceae</taxon>
        <taxon>Vibrio</taxon>
    </lineage>
</organism>